<evidence type="ECO:0000256" key="1">
    <source>
        <dbReference type="SAM" id="MobiDB-lite"/>
    </source>
</evidence>
<dbReference type="Proteomes" id="UP000193467">
    <property type="component" value="Unassembled WGS sequence"/>
</dbReference>
<evidence type="ECO:0000313" key="3">
    <source>
        <dbReference type="Proteomes" id="UP000193467"/>
    </source>
</evidence>
<feature type="region of interest" description="Disordered" evidence="1">
    <location>
        <begin position="1"/>
        <end position="85"/>
    </location>
</feature>
<dbReference type="EMBL" id="MCGR01000026">
    <property type="protein sequence ID" value="ORY79755.1"/>
    <property type="molecule type" value="Genomic_DNA"/>
</dbReference>
<proteinExistence type="predicted"/>
<gene>
    <name evidence="2" type="ORF">BCR35DRAFT_304580</name>
</gene>
<feature type="compositionally biased region" description="Polar residues" evidence="1">
    <location>
        <begin position="1"/>
        <end position="38"/>
    </location>
</feature>
<dbReference type="InterPro" id="IPR020100">
    <property type="entry name" value="Glc-repressible_Grg1"/>
</dbReference>
<accession>A0A1Y2FA56</accession>
<reference evidence="2 3" key="1">
    <citation type="submission" date="2016-07" db="EMBL/GenBank/DDBJ databases">
        <title>Pervasive Adenine N6-methylation of Active Genes in Fungi.</title>
        <authorList>
            <consortium name="DOE Joint Genome Institute"/>
            <person name="Mondo S.J."/>
            <person name="Dannebaum R.O."/>
            <person name="Kuo R.C."/>
            <person name="Labutti K."/>
            <person name="Haridas S."/>
            <person name="Kuo A."/>
            <person name="Salamov A."/>
            <person name="Ahrendt S.R."/>
            <person name="Lipzen A."/>
            <person name="Sullivan W."/>
            <person name="Andreopoulos W.B."/>
            <person name="Clum A."/>
            <person name="Lindquist E."/>
            <person name="Daum C."/>
            <person name="Ramamoorthy G.K."/>
            <person name="Gryganskyi A."/>
            <person name="Culley D."/>
            <person name="Magnuson J.K."/>
            <person name="James T.Y."/>
            <person name="O'Malley M.A."/>
            <person name="Stajich J.E."/>
            <person name="Spatafora J.W."/>
            <person name="Visel A."/>
            <person name="Grigoriev I.V."/>
        </authorList>
    </citation>
    <scope>NUCLEOTIDE SEQUENCE [LARGE SCALE GENOMIC DNA]</scope>
    <source>
        <strain evidence="2 3">62-1032</strain>
    </source>
</reference>
<dbReference type="Pfam" id="PF11034">
    <property type="entry name" value="Grg1"/>
    <property type="match status" value="1"/>
</dbReference>
<name>A0A1Y2FA56_9BASI</name>
<dbReference type="AlphaFoldDB" id="A0A1Y2FA56"/>
<keyword evidence="3" id="KW-1185">Reference proteome</keyword>
<organism evidence="2 3">
    <name type="scientific">Leucosporidium creatinivorum</name>
    <dbReference type="NCBI Taxonomy" id="106004"/>
    <lineage>
        <taxon>Eukaryota</taxon>
        <taxon>Fungi</taxon>
        <taxon>Dikarya</taxon>
        <taxon>Basidiomycota</taxon>
        <taxon>Pucciniomycotina</taxon>
        <taxon>Microbotryomycetes</taxon>
        <taxon>Leucosporidiales</taxon>
        <taxon>Leucosporidium</taxon>
    </lineage>
</organism>
<sequence length="85" mass="8650">MSAATSTSTHGGISSKISHTGQNISSSVQELGSASSKQTNKEKAKGHTGLSWAGRAKAGVKAMKDSVTESGHHAAAQGHHTMAKH</sequence>
<protein>
    <submittedName>
        <fullName evidence="2">Uncharacterized protein</fullName>
    </submittedName>
</protein>
<evidence type="ECO:0000313" key="2">
    <source>
        <dbReference type="EMBL" id="ORY79755.1"/>
    </source>
</evidence>
<feature type="compositionally biased region" description="Basic and acidic residues" evidence="1">
    <location>
        <begin position="62"/>
        <end position="72"/>
    </location>
</feature>
<comment type="caution">
    <text evidence="2">The sequence shown here is derived from an EMBL/GenBank/DDBJ whole genome shotgun (WGS) entry which is preliminary data.</text>
</comment>
<dbReference type="InParanoid" id="A0A1Y2FA56"/>